<keyword evidence="17" id="KW-1133">Transmembrane helix</keyword>
<keyword evidence="13" id="KW-0511">Multifunctional enzyme</keyword>
<keyword evidence="17" id="KW-0812">Transmembrane</keyword>
<keyword evidence="11" id="KW-0573">Peptidoglycan synthesis</keyword>
<keyword evidence="8" id="KW-0808">Transferase</keyword>
<keyword evidence="4" id="KW-1003">Cell membrane</keyword>
<dbReference type="FunFam" id="1.10.3810.10:FF:000001">
    <property type="entry name" value="Penicillin-binding protein 1A"/>
    <property type="match status" value="1"/>
</dbReference>
<evidence type="ECO:0000256" key="12">
    <source>
        <dbReference type="ARBA" id="ARBA00023136"/>
    </source>
</evidence>
<evidence type="ECO:0000256" key="14">
    <source>
        <dbReference type="ARBA" id="ARBA00023316"/>
    </source>
</evidence>
<dbReference type="GO" id="GO:0008955">
    <property type="term" value="F:peptidoglycan glycosyltransferase activity"/>
    <property type="evidence" value="ECO:0007669"/>
    <property type="project" value="UniProtKB-EC"/>
</dbReference>
<evidence type="ECO:0000259" key="18">
    <source>
        <dbReference type="Pfam" id="PF00905"/>
    </source>
</evidence>
<dbReference type="InterPro" id="IPR001264">
    <property type="entry name" value="Glyco_trans_51"/>
</dbReference>
<dbReference type="PANTHER" id="PTHR32282">
    <property type="entry name" value="BINDING PROTEIN TRANSPEPTIDASE, PUTATIVE-RELATED"/>
    <property type="match status" value="1"/>
</dbReference>
<keyword evidence="6" id="KW-0645">Protease</keyword>
<evidence type="ECO:0000313" key="21">
    <source>
        <dbReference type="Proteomes" id="UP000033966"/>
    </source>
</evidence>
<comment type="catalytic activity">
    <reaction evidence="16">
        <text>[GlcNAc-(1-&gt;4)-Mur2Ac(oyl-L-Ala-gamma-D-Glu-L-Lys-D-Ala-D-Ala)](n)-di-trans,octa-cis-undecaprenyl diphosphate + beta-D-GlcNAc-(1-&gt;4)-Mur2Ac(oyl-L-Ala-gamma-D-Glu-L-Lys-D-Ala-D-Ala)-di-trans,octa-cis-undecaprenyl diphosphate = [GlcNAc-(1-&gt;4)-Mur2Ac(oyl-L-Ala-gamma-D-Glu-L-Lys-D-Ala-D-Ala)](n+1)-di-trans,octa-cis-undecaprenyl diphosphate + di-trans,octa-cis-undecaprenyl diphosphate + H(+)</text>
        <dbReference type="Rhea" id="RHEA:23708"/>
        <dbReference type="Rhea" id="RHEA-COMP:9602"/>
        <dbReference type="Rhea" id="RHEA-COMP:9603"/>
        <dbReference type="ChEBI" id="CHEBI:15378"/>
        <dbReference type="ChEBI" id="CHEBI:58405"/>
        <dbReference type="ChEBI" id="CHEBI:60033"/>
        <dbReference type="ChEBI" id="CHEBI:78435"/>
        <dbReference type="EC" id="2.4.99.28"/>
    </reaction>
</comment>
<evidence type="ECO:0000256" key="1">
    <source>
        <dbReference type="ARBA" id="ARBA00004236"/>
    </source>
</evidence>
<sequence>MFRKKHKGKNKKTNQKNKRPVFVFALLFVVVVFVVGLIYLVVLARSLPSPEQFSVRQVNQSTKIYDRSGEVVLYELHGDEKRTVVSFDQIPDVVKETTLVAEDANFYNEPAFDWRGILRALITNIQQGQFVQGGSTITQQLAKNVFLSADKTITRKIKELILSVELESKYNKNEILSLYLNQIPYGSNAYGVEAASQTYFGKSSRDLSLAEAAILASMLKAPSYYSPWGTHTDELIQRRDYVLNRMEELNYATKEEVVVAKKEVFSFKPQTIGNIKAPHFSLFVRDYLINKYGESMVLNGGLKVITSLDWKLQQAAEEAVKNGSKNNEELYGSKNAALVAEDPKTGQILAMVGSRDYFNIENEGNFNVATQGLRQPGSALKPFVYLTAFEKGYSPNTVVFDVKTEFDTRDDPQYSYTPQNFDSKVRGPIMLQNALAQSLNIPAVKVLYLAGIRDSLNTLHKFGITTLQETWRYGLSLVLGGGEVKLVDLVGAYATLSQEGVRHEQTSVLEVEDPSGNILENYHDNASRVIDNQQYPRLITEILSNPQLRDPIFGSSLPLTIFNGFDVALKTGTSQDHRDAWTIGYTPFFVAGVWAGNNDNTPMIRQGSSILAAVPIWHAFFKEALKQYSPEPFNKPDPVPYSQKPMLGGQWTWNPLVDGQVLPQVHSLLYYVDRSDPAASSRPSDPSQDSQFNNWEAGVRAWAVQNVFGFSTYNKPVPLGASFGTQNNQSLPQPKGNQTIPQTLSIQNISPSSGSFTSSPFNIRALLSSSAGLRRVELSVNHRIISGFDITGSIYYYSYSYDATLSPQSLFEIKVTDAEGNTASEQFIVYSK</sequence>
<evidence type="ECO:0000256" key="16">
    <source>
        <dbReference type="ARBA" id="ARBA00049902"/>
    </source>
</evidence>
<organism evidence="20 21">
    <name type="scientific">Candidatus Jorgensenbacteria bacterium GW2011_GWA2_45_13</name>
    <dbReference type="NCBI Taxonomy" id="1618662"/>
    <lineage>
        <taxon>Bacteria</taxon>
        <taxon>Candidatus Joergenseniibacteriota</taxon>
    </lineage>
</organism>
<dbReference type="GO" id="GO:0071555">
    <property type="term" value="P:cell wall organization"/>
    <property type="evidence" value="ECO:0007669"/>
    <property type="project" value="UniProtKB-KW"/>
</dbReference>
<keyword evidence="14" id="KW-0961">Cell wall biogenesis/degradation</keyword>
<dbReference type="PANTHER" id="PTHR32282:SF11">
    <property type="entry name" value="PENICILLIN-BINDING PROTEIN 1B"/>
    <property type="match status" value="1"/>
</dbReference>
<dbReference type="InterPro" id="IPR036950">
    <property type="entry name" value="PBP_transglycosylase"/>
</dbReference>
<evidence type="ECO:0000259" key="19">
    <source>
        <dbReference type="Pfam" id="PF00912"/>
    </source>
</evidence>
<dbReference type="InterPro" id="IPR023346">
    <property type="entry name" value="Lysozyme-like_dom_sf"/>
</dbReference>
<dbReference type="Proteomes" id="UP000033966">
    <property type="component" value="Unassembled WGS sequence"/>
</dbReference>
<dbReference type="SUPFAM" id="SSF53955">
    <property type="entry name" value="Lysozyme-like"/>
    <property type="match status" value="1"/>
</dbReference>
<evidence type="ECO:0000256" key="11">
    <source>
        <dbReference type="ARBA" id="ARBA00022984"/>
    </source>
</evidence>
<dbReference type="GO" id="GO:0008360">
    <property type="term" value="P:regulation of cell shape"/>
    <property type="evidence" value="ECO:0007669"/>
    <property type="project" value="UniProtKB-KW"/>
</dbReference>
<comment type="similarity">
    <text evidence="2">In the C-terminal section; belongs to the transpeptidase family.</text>
</comment>
<dbReference type="Pfam" id="PF00912">
    <property type="entry name" value="Transgly"/>
    <property type="match status" value="1"/>
</dbReference>
<name>A0A0G1L4N1_9BACT</name>
<evidence type="ECO:0000256" key="15">
    <source>
        <dbReference type="ARBA" id="ARBA00034000"/>
    </source>
</evidence>
<proteinExistence type="inferred from homology"/>
<accession>A0A0G1L4N1</accession>
<keyword evidence="12 17" id="KW-0472">Membrane</keyword>
<evidence type="ECO:0000256" key="6">
    <source>
        <dbReference type="ARBA" id="ARBA00022670"/>
    </source>
</evidence>
<reference evidence="20 21" key="1">
    <citation type="journal article" date="2015" name="Nature">
        <title>rRNA introns, odd ribosomes, and small enigmatic genomes across a large radiation of phyla.</title>
        <authorList>
            <person name="Brown C.T."/>
            <person name="Hug L.A."/>
            <person name="Thomas B.C."/>
            <person name="Sharon I."/>
            <person name="Castelle C.J."/>
            <person name="Singh A."/>
            <person name="Wilkins M.J."/>
            <person name="Williams K.H."/>
            <person name="Banfield J.F."/>
        </authorList>
    </citation>
    <scope>NUCLEOTIDE SEQUENCE [LARGE SCALE GENOMIC DNA]</scope>
</reference>
<dbReference type="Gene3D" id="3.40.710.10">
    <property type="entry name" value="DD-peptidase/beta-lactamase superfamily"/>
    <property type="match status" value="1"/>
</dbReference>
<dbReference type="GO" id="GO:0009002">
    <property type="term" value="F:serine-type D-Ala-D-Ala carboxypeptidase activity"/>
    <property type="evidence" value="ECO:0007669"/>
    <property type="project" value="UniProtKB-EC"/>
</dbReference>
<dbReference type="GO" id="GO:0008658">
    <property type="term" value="F:penicillin binding"/>
    <property type="evidence" value="ECO:0007669"/>
    <property type="project" value="InterPro"/>
</dbReference>
<dbReference type="NCBIfam" id="TIGR02074">
    <property type="entry name" value="PBP_1a_fam"/>
    <property type="match status" value="1"/>
</dbReference>
<dbReference type="GO" id="GO:0009252">
    <property type="term" value="P:peptidoglycan biosynthetic process"/>
    <property type="evidence" value="ECO:0007669"/>
    <property type="project" value="UniProtKB-KW"/>
</dbReference>
<dbReference type="GO" id="GO:0006508">
    <property type="term" value="P:proteolysis"/>
    <property type="evidence" value="ECO:0007669"/>
    <property type="project" value="UniProtKB-KW"/>
</dbReference>
<evidence type="ECO:0000256" key="13">
    <source>
        <dbReference type="ARBA" id="ARBA00023268"/>
    </source>
</evidence>
<evidence type="ECO:0000256" key="7">
    <source>
        <dbReference type="ARBA" id="ARBA00022676"/>
    </source>
</evidence>
<dbReference type="EMBL" id="LCKF01000027">
    <property type="protein sequence ID" value="KKT90768.1"/>
    <property type="molecule type" value="Genomic_DNA"/>
</dbReference>
<dbReference type="PATRIC" id="fig|1618662.3.peg.526"/>
<dbReference type="GO" id="GO:0005886">
    <property type="term" value="C:plasma membrane"/>
    <property type="evidence" value="ECO:0007669"/>
    <property type="project" value="UniProtKB-SubCell"/>
</dbReference>
<keyword evidence="7" id="KW-0328">Glycosyltransferase</keyword>
<evidence type="ECO:0000256" key="3">
    <source>
        <dbReference type="ARBA" id="ARBA00007739"/>
    </source>
</evidence>
<dbReference type="InterPro" id="IPR012338">
    <property type="entry name" value="Beta-lactam/transpept-like"/>
</dbReference>
<evidence type="ECO:0000256" key="17">
    <source>
        <dbReference type="SAM" id="Phobius"/>
    </source>
</evidence>
<dbReference type="AlphaFoldDB" id="A0A0G1L4N1"/>
<keyword evidence="9" id="KW-0378">Hydrolase</keyword>
<keyword evidence="5" id="KW-0121">Carboxypeptidase</keyword>
<dbReference type="GO" id="GO:0030288">
    <property type="term" value="C:outer membrane-bounded periplasmic space"/>
    <property type="evidence" value="ECO:0007669"/>
    <property type="project" value="TreeGrafter"/>
</dbReference>
<keyword evidence="10" id="KW-0133">Cell shape</keyword>
<dbReference type="SUPFAM" id="SSF56601">
    <property type="entry name" value="beta-lactamase/transpeptidase-like"/>
    <property type="match status" value="1"/>
</dbReference>
<evidence type="ECO:0000256" key="4">
    <source>
        <dbReference type="ARBA" id="ARBA00022475"/>
    </source>
</evidence>
<dbReference type="InterPro" id="IPR050396">
    <property type="entry name" value="Glycosyltr_51/Transpeptidase"/>
</dbReference>
<dbReference type="Pfam" id="PF00905">
    <property type="entry name" value="Transpeptidase"/>
    <property type="match status" value="1"/>
</dbReference>
<gene>
    <name evidence="20" type="ORF">UW92_C0027G0002</name>
</gene>
<feature type="transmembrane region" description="Helical" evidence="17">
    <location>
        <begin position="21"/>
        <end position="42"/>
    </location>
</feature>
<dbReference type="InterPro" id="IPR001460">
    <property type="entry name" value="PCN-bd_Tpept"/>
</dbReference>
<dbReference type="Gene3D" id="1.10.3810.10">
    <property type="entry name" value="Biosynthetic peptidoglycan transglycosylase-like"/>
    <property type="match status" value="1"/>
</dbReference>
<comment type="similarity">
    <text evidence="3">In the N-terminal section; belongs to the glycosyltransferase 51 family.</text>
</comment>
<feature type="domain" description="Penicillin-binding protein transpeptidase" evidence="18">
    <location>
        <begin position="337"/>
        <end position="587"/>
    </location>
</feature>
<comment type="catalytic activity">
    <reaction evidence="15">
        <text>Preferential cleavage: (Ac)2-L-Lys-D-Ala-|-D-Ala. Also transpeptidation of peptidyl-alanyl moieties that are N-acyl substituents of D-alanine.</text>
        <dbReference type="EC" id="3.4.16.4"/>
    </reaction>
</comment>
<evidence type="ECO:0000256" key="2">
    <source>
        <dbReference type="ARBA" id="ARBA00007090"/>
    </source>
</evidence>
<evidence type="ECO:0000256" key="9">
    <source>
        <dbReference type="ARBA" id="ARBA00022801"/>
    </source>
</evidence>
<evidence type="ECO:0000256" key="10">
    <source>
        <dbReference type="ARBA" id="ARBA00022960"/>
    </source>
</evidence>
<comment type="subcellular location">
    <subcellularLocation>
        <location evidence="1">Cell membrane</location>
    </subcellularLocation>
</comment>
<comment type="caution">
    <text evidence="20">The sequence shown here is derived from an EMBL/GenBank/DDBJ whole genome shotgun (WGS) entry which is preliminary data.</text>
</comment>
<protein>
    <submittedName>
        <fullName evidence="20">Penicillin-binding protein, 1A family</fullName>
    </submittedName>
</protein>
<evidence type="ECO:0000256" key="5">
    <source>
        <dbReference type="ARBA" id="ARBA00022645"/>
    </source>
</evidence>
<feature type="domain" description="Glycosyl transferase family 51" evidence="19">
    <location>
        <begin position="73"/>
        <end position="247"/>
    </location>
</feature>
<evidence type="ECO:0000256" key="8">
    <source>
        <dbReference type="ARBA" id="ARBA00022679"/>
    </source>
</evidence>
<evidence type="ECO:0000313" key="20">
    <source>
        <dbReference type="EMBL" id="KKT90768.1"/>
    </source>
</evidence>